<dbReference type="GO" id="GO:0005524">
    <property type="term" value="F:ATP binding"/>
    <property type="evidence" value="ECO:0007669"/>
    <property type="project" value="UniProtKB-KW"/>
</dbReference>
<feature type="domain" description="HAMP" evidence="12">
    <location>
        <begin position="188"/>
        <end position="243"/>
    </location>
</feature>
<evidence type="ECO:0000256" key="9">
    <source>
        <dbReference type="ARBA" id="ARBA00022840"/>
    </source>
</evidence>
<dbReference type="InterPro" id="IPR050980">
    <property type="entry name" value="2C_sensor_his_kinase"/>
</dbReference>
<keyword evidence="6" id="KW-0808">Transferase</keyword>
<evidence type="ECO:0000259" key="11">
    <source>
        <dbReference type="PROSITE" id="PS50109"/>
    </source>
</evidence>
<dbReference type="RefSeq" id="WP_194214046.1">
    <property type="nucleotide sequence ID" value="NZ_CP061205.1"/>
</dbReference>
<keyword evidence="8" id="KW-0418">Kinase</keyword>
<dbReference type="InterPro" id="IPR004358">
    <property type="entry name" value="Sig_transdc_His_kin-like_C"/>
</dbReference>
<keyword evidence="10" id="KW-1133">Transmembrane helix</keyword>
<dbReference type="InterPro" id="IPR003661">
    <property type="entry name" value="HisK_dim/P_dom"/>
</dbReference>
<dbReference type="EC" id="2.7.13.3" evidence="3"/>
<dbReference type="InterPro" id="IPR005467">
    <property type="entry name" value="His_kinase_dom"/>
</dbReference>
<dbReference type="Gene3D" id="3.30.565.10">
    <property type="entry name" value="Histidine kinase-like ATPase, C-terminal domain"/>
    <property type="match status" value="1"/>
</dbReference>
<feature type="domain" description="Histidine kinase" evidence="11">
    <location>
        <begin position="257"/>
        <end position="463"/>
    </location>
</feature>
<evidence type="ECO:0000313" key="14">
    <source>
        <dbReference type="Proteomes" id="UP001595444"/>
    </source>
</evidence>
<keyword evidence="7" id="KW-0547">Nucleotide-binding</keyword>
<evidence type="ECO:0000256" key="2">
    <source>
        <dbReference type="ARBA" id="ARBA00004651"/>
    </source>
</evidence>
<dbReference type="Pfam" id="PF02518">
    <property type="entry name" value="HATPase_c"/>
    <property type="match status" value="1"/>
</dbReference>
<dbReference type="SMART" id="SM00387">
    <property type="entry name" value="HATPase_c"/>
    <property type="match status" value="1"/>
</dbReference>
<dbReference type="SUPFAM" id="SSF55874">
    <property type="entry name" value="ATPase domain of HSP90 chaperone/DNA topoisomerase II/histidine kinase"/>
    <property type="match status" value="1"/>
</dbReference>
<evidence type="ECO:0000256" key="1">
    <source>
        <dbReference type="ARBA" id="ARBA00000085"/>
    </source>
</evidence>
<dbReference type="SMART" id="SM00388">
    <property type="entry name" value="HisKA"/>
    <property type="match status" value="1"/>
</dbReference>
<dbReference type="InterPro" id="IPR036890">
    <property type="entry name" value="HATPase_C_sf"/>
</dbReference>
<reference evidence="14" key="1">
    <citation type="journal article" date="2019" name="Int. J. Syst. Evol. Microbiol.">
        <title>The Global Catalogue of Microorganisms (GCM) 10K type strain sequencing project: providing services to taxonomists for standard genome sequencing and annotation.</title>
        <authorList>
            <consortium name="The Broad Institute Genomics Platform"/>
            <consortium name="The Broad Institute Genome Sequencing Center for Infectious Disease"/>
            <person name="Wu L."/>
            <person name="Ma J."/>
        </authorList>
    </citation>
    <scope>NUCLEOTIDE SEQUENCE [LARGE SCALE GENOMIC DNA]</scope>
    <source>
        <strain evidence="14">KCTC 62164</strain>
    </source>
</reference>
<keyword evidence="10" id="KW-0812">Transmembrane</keyword>
<evidence type="ECO:0000256" key="6">
    <source>
        <dbReference type="ARBA" id="ARBA00022679"/>
    </source>
</evidence>
<dbReference type="PROSITE" id="PS50109">
    <property type="entry name" value="HIS_KIN"/>
    <property type="match status" value="1"/>
</dbReference>
<sequence length="468" mass="51765">MPEHYRPITSSLRSRLLVLTFLFVMVVSSFVYLPSIATFRQDFLEKRLENAQIATIALEAAPNNSVSPDHEHRLLETSGVISVIMRREDKSYLLGLDTMPEEVQAVYDMREPSLGMLIKGAFDTLEAGGNRVIRVVGDPMVPGTRLFEVTLDEEALYKALTNYSNNILVLSAIISLFTGILVYLALHWMLVRPMRRVKASIVSFRRHPEAAQKLKASSRRPDEIGLVERELCRMQDELRQSLKQKNRLAALGEAVAKINHDLRNILATAQLASDALQNVQDPHVKKVSNRLMSAVSRAIALCESTMRHGKVTEPEPEQKQLNLKDILVDVGASLGLLNAPDFSFEMEFEETFCIYADPDQIHRVFLNLCRNAYEVQGVDGRITITAVADTDTTAHIKIADCGPGIPDEARPTLFKAFMSTRAGGTGLGLATARDIILAHGGRIDLIESTPQGTIFGICLPGEETSGAD</sequence>
<dbReference type="EMBL" id="JBHRSL010000010">
    <property type="protein sequence ID" value="MFC3052277.1"/>
    <property type="molecule type" value="Genomic_DNA"/>
</dbReference>
<evidence type="ECO:0000256" key="3">
    <source>
        <dbReference type="ARBA" id="ARBA00012438"/>
    </source>
</evidence>
<proteinExistence type="predicted"/>
<comment type="subcellular location">
    <subcellularLocation>
        <location evidence="2">Cell membrane</location>
        <topology evidence="2">Multi-pass membrane protein</topology>
    </subcellularLocation>
</comment>
<accession>A0ABV7D536</accession>
<dbReference type="PRINTS" id="PR00344">
    <property type="entry name" value="BCTRLSENSOR"/>
</dbReference>
<keyword evidence="9 13" id="KW-0067">ATP-binding</keyword>
<dbReference type="SUPFAM" id="SSF47384">
    <property type="entry name" value="Homodimeric domain of signal transducing histidine kinase"/>
    <property type="match status" value="1"/>
</dbReference>
<dbReference type="InterPro" id="IPR003594">
    <property type="entry name" value="HATPase_dom"/>
</dbReference>
<protein>
    <recommendedName>
        <fullName evidence="3">histidine kinase</fullName>
        <ecNumber evidence="3">2.7.13.3</ecNumber>
    </recommendedName>
</protein>
<feature type="transmembrane region" description="Helical" evidence="10">
    <location>
        <begin position="167"/>
        <end position="186"/>
    </location>
</feature>
<dbReference type="Proteomes" id="UP001595444">
    <property type="component" value="Unassembled WGS sequence"/>
</dbReference>
<keyword evidence="14" id="KW-1185">Reference proteome</keyword>
<dbReference type="PROSITE" id="PS50885">
    <property type="entry name" value="HAMP"/>
    <property type="match status" value="1"/>
</dbReference>
<evidence type="ECO:0000256" key="7">
    <source>
        <dbReference type="ARBA" id="ARBA00022741"/>
    </source>
</evidence>
<name>A0ABV7D536_9PROT</name>
<evidence type="ECO:0000313" key="13">
    <source>
        <dbReference type="EMBL" id="MFC3052277.1"/>
    </source>
</evidence>
<dbReference type="Gene3D" id="1.10.287.130">
    <property type="match status" value="1"/>
</dbReference>
<evidence type="ECO:0000256" key="4">
    <source>
        <dbReference type="ARBA" id="ARBA00022475"/>
    </source>
</evidence>
<dbReference type="PANTHER" id="PTHR44936:SF10">
    <property type="entry name" value="SENSOR PROTEIN RSTB"/>
    <property type="match status" value="1"/>
</dbReference>
<evidence type="ECO:0000256" key="5">
    <source>
        <dbReference type="ARBA" id="ARBA00022553"/>
    </source>
</evidence>
<feature type="transmembrane region" description="Helical" evidence="10">
    <location>
        <begin position="16"/>
        <end position="37"/>
    </location>
</feature>
<dbReference type="InterPro" id="IPR003660">
    <property type="entry name" value="HAMP_dom"/>
</dbReference>
<comment type="catalytic activity">
    <reaction evidence="1">
        <text>ATP + protein L-histidine = ADP + protein N-phospho-L-histidine.</text>
        <dbReference type="EC" id="2.7.13.3"/>
    </reaction>
</comment>
<evidence type="ECO:0000256" key="10">
    <source>
        <dbReference type="SAM" id="Phobius"/>
    </source>
</evidence>
<keyword evidence="10" id="KW-0472">Membrane</keyword>
<organism evidence="13 14">
    <name type="scientific">Kordiimonas pumila</name>
    <dbReference type="NCBI Taxonomy" id="2161677"/>
    <lineage>
        <taxon>Bacteria</taxon>
        <taxon>Pseudomonadati</taxon>
        <taxon>Pseudomonadota</taxon>
        <taxon>Alphaproteobacteria</taxon>
        <taxon>Kordiimonadales</taxon>
        <taxon>Kordiimonadaceae</taxon>
        <taxon>Kordiimonas</taxon>
    </lineage>
</organism>
<evidence type="ECO:0000256" key="8">
    <source>
        <dbReference type="ARBA" id="ARBA00022777"/>
    </source>
</evidence>
<dbReference type="InterPro" id="IPR036097">
    <property type="entry name" value="HisK_dim/P_sf"/>
</dbReference>
<evidence type="ECO:0000259" key="12">
    <source>
        <dbReference type="PROSITE" id="PS50885"/>
    </source>
</evidence>
<dbReference type="PANTHER" id="PTHR44936">
    <property type="entry name" value="SENSOR PROTEIN CREC"/>
    <property type="match status" value="1"/>
</dbReference>
<keyword evidence="4" id="KW-1003">Cell membrane</keyword>
<keyword evidence="5" id="KW-0597">Phosphoprotein</keyword>
<gene>
    <name evidence="13" type="ORF">ACFOKA_10210</name>
</gene>
<comment type="caution">
    <text evidence="13">The sequence shown here is derived from an EMBL/GenBank/DDBJ whole genome shotgun (WGS) entry which is preliminary data.</text>
</comment>